<evidence type="ECO:0000313" key="2">
    <source>
        <dbReference type="EMBL" id="AUB83761.1"/>
    </source>
</evidence>
<name>A0A2K8UF81_9GAMM</name>
<accession>A0A2K8UF81</accession>
<dbReference type="AlphaFoldDB" id="A0A2K8UF81"/>
<dbReference type="RefSeq" id="WP_100921439.1">
    <property type="nucleotide sequence ID" value="NZ_CP020370.1"/>
</dbReference>
<evidence type="ECO:0000256" key="1">
    <source>
        <dbReference type="SAM" id="MobiDB-lite"/>
    </source>
</evidence>
<gene>
    <name evidence="2" type="ORF">THSYN_24265</name>
</gene>
<dbReference type="Proteomes" id="UP000232638">
    <property type="component" value="Chromosome"/>
</dbReference>
<dbReference type="KEGG" id="tsy:THSYN_24265"/>
<feature type="compositionally biased region" description="Basic and acidic residues" evidence="1">
    <location>
        <begin position="1"/>
        <end position="15"/>
    </location>
</feature>
<dbReference type="EMBL" id="CP020370">
    <property type="protein sequence ID" value="AUB83761.1"/>
    <property type="molecule type" value="Genomic_DNA"/>
</dbReference>
<feature type="region of interest" description="Disordered" evidence="1">
    <location>
        <begin position="1"/>
        <end position="73"/>
    </location>
</feature>
<feature type="compositionally biased region" description="Low complexity" evidence="1">
    <location>
        <begin position="57"/>
        <end position="66"/>
    </location>
</feature>
<protein>
    <submittedName>
        <fullName evidence="2">Uncharacterized protein</fullName>
    </submittedName>
</protein>
<proteinExistence type="predicted"/>
<organism evidence="2 3">
    <name type="scientific">Candidatus Thiodictyon syntrophicum</name>
    <dbReference type="NCBI Taxonomy" id="1166950"/>
    <lineage>
        <taxon>Bacteria</taxon>
        <taxon>Pseudomonadati</taxon>
        <taxon>Pseudomonadota</taxon>
        <taxon>Gammaproteobacteria</taxon>
        <taxon>Chromatiales</taxon>
        <taxon>Chromatiaceae</taxon>
        <taxon>Thiodictyon</taxon>
    </lineage>
</organism>
<evidence type="ECO:0000313" key="3">
    <source>
        <dbReference type="Proteomes" id="UP000232638"/>
    </source>
</evidence>
<keyword evidence="3" id="KW-1185">Reference proteome</keyword>
<sequence length="124" mass="13156">MSYLERLRATEKKSESPGWGTAKTDKTPLNATFGGFGGTPSGPFRKIEGLPEAPRQATPLPAADPAGPAPAPRPVQRAYRVLVRMAPHDPARWITLVTVATDLGSVFAEANEQFGPACVLALDC</sequence>
<reference evidence="2 3" key="1">
    <citation type="submission" date="2017-03" db="EMBL/GenBank/DDBJ databases">
        <title>Complete genome sequence of Candidatus 'Thiodictyon syntrophicum' sp. nov. strain Cad16T, a photolithoautotroph purple sulfur bacterium isolated from an alpine meromictic lake.</title>
        <authorList>
            <person name="Luedin S.M."/>
            <person name="Pothier J.F."/>
            <person name="Danza F."/>
            <person name="Storelli N."/>
            <person name="Wittwer M."/>
            <person name="Tonolla M."/>
        </authorList>
    </citation>
    <scope>NUCLEOTIDE SEQUENCE [LARGE SCALE GENOMIC DNA]</scope>
    <source>
        <strain evidence="2 3">Cad16T</strain>
    </source>
</reference>